<keyword evidence="2" id="KW-1185">Reference proteome</keyword>
<sequence length="220" mass="24083">MKREHRHQHLRLRVNAVAVIVCGVLLSLAACDPPRNSAIGHSYTLSEASQYVSRDDDGDVKNVIVDVIASFHPHSSSCSSFMRKVANDIEKTGIVARYRSATSIDEQISLAQSAIAAYPRIIVLPKDTLTESTVKKWMPVLISARSHGVAIVIAQSISHGAADAAHATHQTSVPVSEKYYAALWNFERSTATKDTYSLFKAAMTIVEDKPHNTVMTIVKD</sequence>
<evidence type="ECO:0008006" key="3">
    <source>
        <dbReference type="Google" id="ProtNLM"/>
    </source>
</evidence>
<dbReference type="EMBL" id="JBHTHQ010000021">
    <property type="protein sequence ID" value="MFD0704898.1"/>
    <property type="molecule type" value="Genomic_DNA"/>
</dbReference>
<dbReference type="PROSITE" id="PS51257">
    <property type="entry name" value="PROKAR_LIPOPROTEIN"/>
    <property type="match status" value="1"/>
</dbReference>
<reference evidence="2" key="1">
    <citation type="journal article" date="2019" name="Int. J. Syst. Evol. Microbiol.">
        <title>The Global Catalogue of Microorganisms (GCM) 10K type strain sequencing project: providing services to taxonomists for standard genome sequencing and annotation.</title>
        <authorList>
            <consortium name="The Broad Institute Genomics Platform"/>
            <consortium name="The Broad Institute Genome Sequencing Center for Infectious Disease"/>
            <person name="Wu L."/>
            <person name="Ma J."/>
        </authorList>
    </citation>
    <scope>NUCLEOTIDE SEQUENCE [LARGE SCALE GENOMIC DNA]</scope>
    <source>
        <strain evidence="2">CCM 8604</strain>
    </source>
</reference>
<evidence type="ECO:0000313" key="1">
    <source>
        <dbReference type="EMBL" id="MFD0704898.1"/>
    </source>
</evidence>
<gene>
    <name evidence="1" type="ORF">ACFQY8_03950</name>
</gene>
<proteinExistence type="predicted"/>
<accession>A0ABW2Y574</accession>
<organism evidence="1 2">
    <name type="scientific">Alloscardovia venturai</name>
    <dbReference type="NCBI Taxonomy" id="1769421"/>
    <lineage>
        <taxon>Bacteria</taxon>
        <taxon>Bacillati</taxon>
        <taxon>Actinomycetota</taxon>
        <taxon>Actinomycetes</taxon>
        <taxon>Bifidobacteriales</taxon>
        <taxon>Bifidobacteriaceae</taxon>
        <taxon>Alloscardovia</taxon>
    </lineage>
</organism>
<name>A0ABW2Y574_9BIFI</name>
<dbReference type="Proteomes" id="UP001597036">
    <property type="component" value="Unassembled WGS sequence"/>
</dbReference>
<comment type="caution">
    <text evidence="1">The sequence shown here is derived from an EMBL/GenBank/DDBJ whole genome shotgun (WGS) entry which is preliminary data.</text>
</comment>
<evidence type="ECO:0000313" key="2">
    <source>
        <dbReference type="Proteomes" id="UP001597036"/>
    </source>
</evidence>
<protein>
    <recommendedName>
        <fullName evidence="3">Periplasmic binding protein domain-containing protein</fullName>
    </recommendedName>
</protein>